<dbReference type="Pfam" id="PF25597">
    <property type="entry name" value="SH3_retrovirus"/>
    <property type="match status" value="1"/>
</dbReference>
<dbReference type="CDD" id="cd09272">
    <property type="entry name" value="RNase_HI_RT_Ty1"/>
    <property type="match status" value="1"/>
</dbReference>
<dbReference type="InterPro" id="IPR012337">
    <property type="entry name" value="RNaseH-like_sf"/>
</dbReference>
<evidence type="ECO:0000313" key="6">
    <source>
        <dbReference type="EMBL" id="KAF4473856.1"/>
    </source>
</evidence>
<dbReference type="RefSeq" id="XP_066006797.1">
    <property type="nucleotide sequence ID" value="XM_066153803.1"/>
</dbReference>
<comment type="caution">
    <text evidence="6">The sequence shown here is derived from an EMBL/GenBank/DDBJ whole genome shotgun (WGS) entry which is preliminary data.</text>
</comment>
<feature type="compositionally biased region" description="Acidic residues" evidence="4">
    <location>
        <begin position="329"/>
        <end position="338"/>
    </location>
</feature>
<comment type="subcellular location">
    <subcellularLocation>
        <location evidence="1">Mitochondrion</location>
    </subcellularLocation>
</comment>
<feature type="region of interest" description="Disordered" evidence="4">
    <location>
        <begin position="283"/>
        <end position="357"/>
    </location>
</feature>
<evidence type="ECO:0000259" key="5">
    <source>
        <dbReference type="PROSITE" id="PS50994"/>
    </source>
</evidence>
<reference evidence="6 8" key="1">
    <citation type="submission" date="2012-08" db="EMBL/GenBank/DDBJ databases">
        <authorList>
            <person name="Gan P.H.P."/>
            <person name="Ikeda K."/>
            <person name="Irieda H."/>
            <person name="Narusaka M."/>
            <person name="O'Connell R.J."/>
            <person name="Narusaka Y."/>
            <person name="Takano Y."/>
            <person name="Kubo Y."/>
            <person name="Shirasu K."/>
        </authorList>
    </citation>
    <scope>NUCLEOTIDE SEQUENCE [LARGE SCALE GENOMIC DNA]</scope>
    <source>
        <strain evidence="6 8">Nara gc5</strain>
    </source>
</reference>
<dbReference type="InterPro" id="IPR043502">
    <property type="entry name" value="DNA/RNA_pol_sf"/>
</dbReference>
<evidence type="ECO:0000313" key="8">
    <source>
        <dbReference type="Proteomes" id="UP000011096"/>
    </source>
</evidence>
<evidence type="ECO:0000256" key="3">
    <source>
        <dbReference type="ARBA" id="ARBA00023128"/>
    </source>
</evidence>
<dbReference type="Proteomes" id="UP000011096">
    <property type="component" value="Unassembled WGS sequence"/>
</dbReference>
<reference evidence="6 8" key="2">
    <citation type="submission" date="2020-04" db="EMBL/GenBank/DDBJ databases">
        <title>Genome sequencing and assembly of multiple isolates from the Colletotrichum gloeosporioides species complex.</title>
        <authorList>
            <person name="Gan P."/>
            <person name="Shirasu K."/>
        </authorList>
    </citation>
    <scope>NUCLEOTIDE SEQUENCE [LARGE SCALE GENOMIC DNA]</scope>
    <source>
        <strain evidence="6 8">Nara gc5</strain>
    </source>
</reference>
<dbReference type="OrthoDB" id="4849395at2759"/>
<dbReference type="FunCoup" id="A0A7J6IDE9">
    <property type="interactions" value="573"/>
</dbReference>
<dbReference type="GO" id="GO:0005634">
    <property type="term" value="C:nucleus"/>
    <property type="evidence" value="ECO:0007669"/>
    <property type="project" value="UniProtKB-ARBA"/>
</dbReference>
<keyword evidence="3" id="KW-0496">Mitochondrion</keyword>
<accession>A0A7J6IDE9</accession>
<keyword evidence="2" id="KW-0694">RNA-binding</keyword>
<dbReference type="PROSITE" id="PS50994">
    <property type="entry name" value="INTEGRASE"/>
    <property type="match status" value="1"/>
</dbReference>
<dbReference type="EMBL" id="ANPB02000011">
    <property type="protein sequence ID" value="KAF4473963.1"/>
    <property type="molecule type" value="Genomic_DNA"/>
</dbReference>
<evidence type="ECO:0000256" key="1">
    <source>
        <dbReference type="ARBA" id="ARBA00004173"/>
    </source>
</evidence>
<dbReference type="InterPro" id="IPR057670">
    <property type="entry name" value="SH3_retrovirus"/>
</dbReference>
<dbReference type="GO" id="GO:0015074">
    <property type="term" value="P:DNA integration"/>
    <property type="evidence" value="ECO:0007669"/>
    <property type="project" value="InterPro"/>
</dbReference>
<dbReference type="GO" id="GO:0003723">
    <property type="term" value="F:RNA binding"/>
    <property type="evidence" value="ECO:0007669"/>
    <property type="project" value="UniProtKB-KW"/>
</dbReference>
<evidence type="ECO:0000256" key="4">
    <source>
        <dbReference type="SAM" id="MobiDB-lite"/>
    </source>
</evidence>
<dbReference type="EMBL" id="ANPB02000011">
    <property type="protein sequence ID" value="KAF4473856.1"/>
    <property type="molecule type" value="Genomic_DNA"/>
</dbReference>
<dbReference type="GeneID" id="90980711"/>
<protein>
    <submittedName>
        <fullName evidence="6">Retrovirus-related Pol polyprotein from transposon TNT</fullName>
    </submittedName>
</protein>
<dbReference type="SUPFAM" id="SSF56672">
    <property type="entry name" value="DNA/RNA polymerases"/>
    <property type="match status" value="1"/>
</dbReference>
<evidence type="ECO:0000313" key="7">
    <source>
        <dbReference type="EMBL" id="KAF4473963.1"/>
    </source>
</evidence>
<dbReference type="AlphaFoldDB" id="A0A7J6IDE9"/>
<dbReference type="GO" id="GO:0005739">
    <property type="term" value="C:mitochondrion"/>
    <property type="evidence" value="ECO:0007669"/>
    <property type="project" value="UniProtKB-SubCell"/>
</dbReference>
<keyword evidence="8" id="KW-1185">Reference proteome</keyword>
<feature type="region of interest" description="Disordered" evidence="4">
    <location>
        <begin position="245"/>
        <end position="270"/>
    </location>
</feature>
<proteinExistence type="predicted"/>
<evidence type="ECO:0000256" key="2">
    <source>
        <dbReference type="ARBA" id="ARBA00022884"/>
    </source>
</evidence>
<dbReference type="InterPro" id="IPR013103">
    <property type="entry name" value="RVT_2"/>
</dbReference>
<name>A0A7J6IDE9_COLFN</name>
<dbReference type="Gene3D" id="3.30.420.10">
    <property type="entry name" value="Ribonuclease H-like superfamily/Ribonuclease H"/>
    <property type="match status" value="1"/>
</dbReference>
<dbReference type="SUPFAM" id="SSF53098">
    <property type="entry name" value="Ribonuclease H-like"/>
    <property type="match status" value="1"/>
</dbReference>
<dbReference type="InterPro" id="IPR036397">
    <property type="entry name" value="RNaseH_sf"/>
</dbReference>
<dbReference type="InParanoid" id="A0A7J6IDE9"/>
<dbReference type="InterPro" id="IPR001584">
    <property type="entry name" value="Integrase_cat-core"/>
</dbReference>
<gene>
    <name evidence="7" type="ORF">CGGC5_v017181</name>
    <name evidence="6" type="ORF">CGGC5_v017257</name>
</gene>
<organism evidence="6 8">
    <name type="scientific">Colletotrichum fructicola (strain Nara gc5)</name>
    <name type="common">Anthracnose fungus</name>
    <name type="synonym">Colletotrichum gloeosporioides (strain Nara gc5)</name>
    <dbReference type="NCBI Taxonomy" id="1213859"/>
    <lineage>
        <taxon>Eukaryota</taxon>
        <taxon>Fungi</taxon>
        <taxon>Dikarya</taxon>
        <taxon>Ascomycota</taxon>
        <taxon>Pezizomycotina</taxon>
        <taxon>Sordariomycetes</taxon>
        <taxon>Hypocreomycetidae</taxon>
        <taxon>Glomerellales</taxon>
        <taxon>Glomerellaceae</taxon>
        <taxon>Colletotrichum</taxon>
        <taxon>Colletotrichum gloeosporioides species complex</taxon>
    </lineage>
</organism>
<dbReference type="PANTHER" id="PTHR11439">
    <property type="entry name" value="GAG-POL-RELATED RETROTRANSPOSON"/>
    <property type="match status" value="1"/>
</dbReference>
<dbReference type="Pfam" id="PF07727">
    <property type="entry name" value="RVT_2"/>
    <property type="match status" value="1"/>
</dbReference>
<sequence length="982" mass="111621">MIWDYYLVERSLSTIDIVLENLFGILQRQFQVKPKAVECDNEILREGIVASSFLHSHHIKVESSAPNTQAQNGGAEASGRAVKMKARAMRIGARLPEHLWVEIYRAAVYLYNRTPKYMYSWRTPYDRFHTALAHRDGIVVQDRKPHQAHLRVYGCKAYAMTSEAQLQQRKKQKLNPKAWIGFLVGYQSTNIYRIWNPQTGRIIATRDVIFNEDELFNGNINQLRDDILHIGQQELIDLLKQVEEPETDRNATTEDDLSGAVIPETWDGLQGEDESVATWLSREDAAPQEEERDAGAEQLEAESDQPAGTDEGSGTSGDVEVDQGKPEGGSEDQAEAGTDDQAKNSDAQSRPYLSPVSLPPTALLVMAIRDDVSRSRVETRRCDNNKDVFEVWKAAFSAGRQATLVGLMDGKKIDKAKLQRLLKTPDSLHRRQMPPLPRSHAELRQHPMGTIFEAAEQEHLRSHSEMRSWIEINRQDSRAKDCQVLDCMWVYVYKFDKHGRFQKGKARLVVRGDQQAKPVNEETYAATLAGRSFRTLMAIAARFDLELIQYDAVNAFVNARLDTNVFMRMPPGYRKPGIILMLQKALYGLRESPLLWQRDLTATLKEIGFESVPHEPCCMTRGSIIIFFYVDDIVLAYRKQKENEVQKVTTELRKRYELTGGKPLQWFLGIEVLRDRKKNLIWLSQSDYIDKIANLAEDIDQRHDVPIRREELRPYEPRAVVASVRRYQRKIGSILYAAVITRPDVAFAASKLARFNANPGPEHHKAADRVLLYLRKTASLALRFGGGDEFIVASDASFADDTEDRKSSQAYVMRLFGGTIGWKANKQATVTTSTTEAELLALAQAAKEAMFISRLLAELGVQLDEGRIRIQCDNLQTIQLVNKDITKMQTKLRHVDIHNHWLRQEAQMNRIKVEYQPTTDMIADGLTKPMHHASLERFVEQIGLADISTHLKRRKLPGLEERELLSKMGKLDLDPADAPVSA</sequence>
<feature type="domain" description="Integrase catalytic" evidence="5">
    <location>
        <begin position="1"/>
        <end position="132"/>
    </location>
</feature>